<evidence type="ECO:0000256" key="2">
    <source>
        <dbReference type="ARBA" id="ARBA00004664"/>
    </source>
</evidence>
<dbReference type="SUPFAM" id="SSF51366">
    <property type="entry name" value="Ribulose-phoshate binding barrel"/>
    <property type="match status" value="1"/>
</dbReference>
<dbReference type="GO" id="GO:0000162">
    <property type="term" value="P:L-tryptophan biosynthetic process"/>
    <property type="evidence" value="ECO:0007669"/>
    <property type="project" value="UniProtKB-UniRule"/>
</dbReference>
<proteinExistence type="inferred from homology"/>
<dbReference type="PANTHER" id="PTHR42894">
    <property type="entry name" value="N-(5'-PHOSPHORIBOSYL)ANTHRANILATE ISOMERASE"/>
    <property type="match status" value="1"/>
</dbReference>
<comment type="similarity">
    <text evidence="9">Belongs to the TrpF family.</text>
</comment>
<dbReference type="PANTHER" id="PTHR42894:SF1">
    <property type="entry name" value="N-(5'-PHOSPHORIBOSYL)ANTHRANILATE ISOMERASE"/>
    <property type="match status" value="1"/>
</dbReference>
<evidence type="ECO:0000313" key="11">
    <source>
        <dbReference type="EMBL" id="TCL66726.1"/>
    </source>
</evidence>
<comment type="caution">
    <text evidence="11">The sequence shown here is derived from an EMBL/GenBank/DDBJ whole genome shotgun (WGS) entry which is preliminary data.</text>
</comment>
<dbReference type="Gene3D" id="3.20.20.70">
    <property type="entry name" value="Aldolase class I"/>
    <property type="match status" value="1"/>
</dbReference>
<name>A0A4R1RKX1_9FLAO</name>
<sequence length="263" mass="30461">MNKDKRNTPQSIPSPLGRVRVGLLKICGMKYQDNIEQVAALQPDYLGFIFYDKSARHFDSKNIPDIPKSINKTGVFVNEDIDVVIDKITAHNLHAVQLHGEESPEYCLKLKRHYEERNDAVIPSKETDCFDFEKKSRNDEKLEIIKVFSIKDEFNFEVLKPYENVCDYFLFDTKGKLHGGNGYTFDWNVLNNYPSTKPFFLSGGIGLEEVDKIKEFMQSSASKYCYALDVNSKFEKEPGLKNIDLLRKFKDTVITMNEERMKK</sequence>
<dbReference type="Pfam" id="PF00697">
    <property type="entry name" value="PRAI"/>
    <property type="match status" value="2"/>
</dbReference>
<evidence type="ECO:0000256" key="5">
    <source>
        <dbReference type="ARBA" id="ARBA00022605"/>
    </source>
</evidence>
<evidence type="ECO:0000259" key="10">
    <source>
        <dbReference type="Pfam" id="PF00697"/>
    </source>
</evidence>
<comment type="catalytic activity">
    <reaction evidence="1 9">
        <text>N-(5-phospho-beta-D-ribosyl)anthranilate = 1-(2-carboxyphenylamino)-1-deoxy-D-ribulose 5-phosphate</text>
        <dbReference type="Rhea" id="RHEA:21540"/>
        <dbReference type="ChEBI" id="CHEBI:18277"/>
        <dbReference type="ChEBI" id="CHEBI:58613"/>
        <dbReference type="EC" id="5.3.1.24"/>
    </reaction>
</comment>
<dbReference type="UniPathway" id="UPA00035">
    <property type="reaction ID" value="UER00042"/>
</dbReference>
<evidence type="ECO:0000256" key="7">
    <source>
        <dbReference type="ARBA" id="ARBA00023141"/>
    </source>
</evidence>
<keyword evidence="12" id="KW-1185">Reference proteome</keyword>
<dbReference type="AlphaFoldDB" id="A0A4R1RKX1"/>
<keyword evidence="5 9" id="KW-0028">Amino-acid biosynthesis</keyword>
<dbReference type="InterPro" id="IPR001240">
    <property type="entry name" value="PRAI_dom"/>
</dbReference>
<accession>A0A4R1RKX1</accession>
<gene>
    <name evidence="9" type="primary">trpF</name>
    <name evidence="11" type="ORF">EV196_103140</name>
</gene>
<dbReference type="CDD" id="cd00405">
    <property type="entry name" value="PRAI"/>
    <property type="match status" value="1"/>
</dbReference>
<feature type="domain" description="N-(5'phosphoribosyl) anthranilate isomerase (PRAI)" evidence="10">
    <location>
        <begin position="25"/>
        <end position="116"/>
    </location>
</feature>
<reference evidence="11 12" key="1">
    <citation type="submission" date="2019-03" db="EMBL/GenBank/DDBJ databases">
        <title>Genomic Encyclopedia of Type Strains, Phase IV (KMG-IV): sequencing the most valuable type-strain genomes for metagenomic binning, comparative biology and taxonomic classification.</title>
        <authorList>
            <person name="Goeker M."/>
        </authorList>
    </citation>
    <scope>NUCLEOTIDE SEQUENCE [LARGE SCALE GENOMIC DNA]</scope>
    <source>
        <strain evidence="11 12">DSM 18792</strain>
    </source>
</reference>
<dbReference type="InterPro" id="IPR044643">
    <property type="entry name" value="TrpF_fam"/>
</dbReference>
<dbReference type="Proteomes" id="UP000295455">
    <property type="component" value="Unassembled WGS sequence"/>
</dbReference>
<evidence type="ECO:0000256" key="9">
    <source>
        <dbReference type="HAMAP-Rule" id="MF_00135"/>
    </source>
</evidence>
<evidence type="ECO:0000256" key="6">
    <source>
        <dbReference type="ARBA" id="ARBA00022822"/>
    </source>
</evidence>
<keyword evidence="8 9" id="KW-0413">Isomerase</keyword>
<dbReference type="HAMAP" id="MF_00135">
    <property type="entry name" value="PRAI"/>
    <property type="match status" value="1"/>
</dbReference>
<dbReference type="InterPro" id="IPR013785">
    <property type="entry name" value="Aldolase_TIM"/>
</dbReference>
<dbReference type="EC" id="5.3.1.24" evidence="3 9"/>
<dbReference type="InterPro" id="IPR011060">
    <property type="entry name" value="RibuloseP-bd_barrel"/>
</dbReference>
<keyword evidence="7 9" id="KW-0057">Aromatic amino acid biosynthesis</keyword>
<evidence type="ECO:0000313" key="12">
    <source>
        <dbReference type="Proteomes" id="UP000295455"/>
    </source>
</evidence>
<comment type="pathway">
    <text evidence="2 9">Amino-acid biosynthesis; L-tryptophan biosynthesis; L-tryptophan from chorismate: step 3/5.</text>
</comment>
<organism evidence="11 12">
    <name type="scientific">Mariniflexile fucanivorans</name>
    <dbReference type="NCBI Taxonomy" id="264023"/>
    <lineage>
        <taxon>Bacteria</taxon>
        <taxon>Pseudomonadati</taxon>
        <taxon>Bacteroidota</taxon>
        <taxon>Flavobacteriia</taxon>
        <taxon>Flavobacteriales</taxon>
        <taxon>Flavobacteriaceae</taxon>
        <taxon>Mariniflexile</taxon>
    </lineage>
</organism>
<dbReference type="EMBL" id="SLUP01000003">
    <property type="protein sequence ID" value="TCL66726.1"/>
    <property type="molecule type" value="Genomic_DNA"/>
</dbReference>
<evidence type="ECO:0000256" key="1">
    <source>
        <dbReference type="ARBA" id="ARBA00001164"/>
    </source>
</evidence>
<evidence type="ECO:0000256" key="3">
    <source>
        <dbReference type="ARBA" id="ARBA00012572"/>
    </source>
</evidence>
<dbReference type="GO" id="GO:0004640">
    <property type="term" value="F:phosphoribosylanthranilate isomerase activity"/>
    <property type="evidence" value="ECO:0007669"/>
    <property type="project" value="UniProtKB-UniRule"/>
</dbReference>
<feature type="domain" description="N-(5'phosphoribosyl) anthranilate isomerase (PRAI)" evidence="10">
    <location>
        <begin position="135"/>
        <end position="250"/>
    </location>
</feature>
<evidence type="ECO:0000256" key="8">
    <source>
        <dbReference type="ARBA" id="ARBA00023235"/>
    </source>
</evidence>
<keyword evidence="6 9" id="KW-0822">Tryptophan biosynthesis</keyword>
<evidence type="ECO:0000256" key="4">
    <source>
        <dbReference type="ARBA" id="ARBA00022272"/>
    </source>
</evidence>
<protein>
    <recommendedName>
        <fullName evidence="4 9">N-(5'-phosphoribosyl)anthranilate isomerase</fullName>
        <shortName evidence="9">PRAI</shortName>
        <ecNumber evidence="3 9">5.3.1.24</ecNumber>
    </recommendedName>
</protein>